<feature type="region of interest" description="Disordered" evidence="2">
    <location>
        <begin position="58"/>
        <end position="84"/>
    </location>
</feature>
<dbReference type="Proteomes" id="UP000245711">
    <property type="component" value="Plasmid pRB98"/>
</dbReference>
<evidence type="ECO:0000259" key="3">
    <source>
        <dbReference type="Pfam" id="PF23359"/>
    </source>
</evidence>
<gene>
    <name evidence="4" type="ORF">CBI38_34090</name>
</gene>
<dbReference type="EMBL" id="CP021355">
    <property type="protein sequence ID" value="AWK76438.1"/>
    <property type="molecule type" value="Genomic_DNA"/>
</dbReference>
<proteinExistence type="predicted"/>
<feature type="region of interest" description="Disordered" evidence="2">
    <location>
        <begin position="1"/>
        <end position="30"/>
    </location>
</feature>
<evidence type="ECO:0000256" key="2">
    <source>
        <dbReference type="SAM" id="MobiDB-lite"/>
    </source>
</evidence>
<dbReference type="KEGG" id="roz:CBI38_34090"/>
<dbReference type="Pfam" id="PF23359">
    <property type="entry name" value="Lsr2_DNA-bd"/>
    <property type="match status" value="1"/>
</dbReference>
<dbReference type="InterPro" id="IPR055370">
    <property type="entry name" value="Lsr2_DNA-bd"/>
</dbReference>
<dbReference type="InterPro" id="IPR036625">
    <property type="entry name" value="E3-bd_dom_sf"/>
</dbReference>
<reference evidence="4 5" key="1">
    <citation type="submission" date="2017-05" db="EMBL/GenBank/DDBJ databases">
        <title>Isolation of Rhodococcus sp. S2-17 biodegrading of BP-3.</title>
        <authorList>
            <person name="Lee Y."/>
            <person name="Kim K.H."/>
            <person name="Chun B.H."/>
            <person name="Jung H.S."/>
            <person name="Jeon C.O."/>
        </authorList>
    </citation>
    <scope>NUCLEOTIDE SEQUENCE [LARGE SCALE GENOMIC DNA]</scope>
    <source>
        <strain evidence="4 5">S2-17</strain>
        <plasmid evidence="5">prb98</plasmid>
    </source>
</reference>
<sequence>MPPCVNSADSHCPNSHVDTTSRAGPSGVRRDVREWAATSGYEVSSRGRIPAEIQEAFDAAHGPSSPLTEPSLARPECRSLTGTR</sequence>
<keyword evidence="5" id="KW-1185">Reference proteome</keyword>
<geneLocation type="plasmid" evidence="5">
    <name>prb98</name>
</geneLocation>
<dbReference type="Gene3D" id="4.10.320.10">
    <property type="entry name" value="E3-binding domain"/>
    <property type="match status" value="1"/>
</dbReference>
<accession>A0A2S2C6M8</accession>
<keyword evidence="4" id="KW-0614">Plasmid</keyword>
<dbReference type="GO" id="GO:0003677">
    <property type="term" value="F:DNA binding"/>
    <property type="evidence" value="ECO:0007669"/>
    <property type="project" value="UniProtKB-KW"/>
</dbReference>
<evidence type="ECO:0000313" key="4">
    <source>
        <dbReference type="EMBL" id="AWK76438.1"/>
    </source>
</evidence>
<feature type="domain" description="Lsr2 DNA-binding" evidence="3">
    <location>
        <begin position="30"/>
        <end position="60"/>
    </location>
</feature>
<dbReference type="AlphaFoldDB" id="A0A2S2C6M8"/>
<keyword evidence="1" id="KW-0238">DNA-binding</keyword>
<name>A0A2S2C6M8_9NOCA</name>
<feature type="compositionally biased region" description="Polar residues" evidence="2">
    <location>
        <begin position="7"/>
        <end position="23"/>
    </location>
</feature>
<dbReference type="GO" id="GO:0016746">
    <property type="term" value="F:acyltransferase activity"/>
    <property type="evidence" value="ECO:0007669"/>
    <property type="project" value="InterPro"/>
</dbReference>
<dbReference type="OrthoDB" id="4113332at2"/>
<organism evidence="4 5">
    <name type="scientific">Rhodococcus oxybenzonivorans</name>
    <dbReference type="NCBI Taxonomy" id="1990687"/>
    <lineage>
        <taxon>Bacteria</taxon>
        <taxon>Bacillati</taxon>
        <taxon>Actinomycetota</taxon>
        <taxon>Actinomycetes</taxon>
        <taxon>Mycobacteriales</taxon>
        <taxon>Nocardiaceae</taxon>
        <taxon>Rhodococcus</taxon>
    </lineage>
</organism>
<evidence type="ECO:0000313" key="5">
    <source>
        <dbReference type="Proteomes" id="UP000245711"/>
    </source>
</evidence>
<protein>
    <recommendedName>
        <fullName evidence="3">Lsr2 DNA-binding domain-containing protein</fullName>
    </recommendedName>
</protein>
<evidence type="ECO:0000256" key="1">
    <source>
        <dbReference type="ARBA" id="ARBA00023125"/>
    </source>
</evidence>